<dbReference type="Pfam" id="PF04977">
    <property type="entry name" value="DivIC"/>
    <property type="match status" value="1"/>
</dbReference>
<comment type="caution">
    <text evidence="1">The sequence shown here is derived from an EMBL/GenBank/DDBJ whole genome shotgun (WGS) entry which is preliminary data.</text>
</comment>
<accession>A0A4R8DNC7</accession>
<gene>
    <name evidence="1" type="ORF">EDB95_0549</name>
</gene>
<dbReference type="AlphaFoldDB" id="A0A4R8DNC7"/>
<reference evidence="1 2" key="1">
    <citation type="submission" date="2019-03" db="EMBL/GenBank/DDBJ databases">
        <title>Genomic Encyclopedia of Type Strains, Phase IV (KMG-IV): sequencing the most valuable type-strain genomes for metagenomic binning, comparative biology and taxonomic classification.</title>
        <authorList>
            <person name="Goeker M."/>
        </authorList>
    </citation>
    <scope>NUCLEOTIDE SEQUENCE [LARGE SCALE GENOMIC DNA]</scope>
    <source>
        <strain evidence="1 2">DSM 100059</strain>
    </source>
</reference>
<dbReference type="Proteomes" id="UP000294498">
    <property type="component" value="Unassembled WGS sequence"/>
</dbReference>
<keyword evidence="2" id="KW-1185">Reference proteome</keyword>
<dbReference type="OrthoDB" id="1467719at2"/>
<evidence type="ECO:0000313" key="2">
    <source>
        <dbReference type="Proteomes" id="UP000294498"/>
    </source>
</evidence>
<sequence length="102" mass="12225">MLKRIPKWLKNRYLLTTAAFVLWVSFFDRNDLFTQGERARDLRTLQKSKTYYTTQIEAAKRELDQMTHDPSALEKFAREKYRMKKDNEDEFTIDDAPSKNAQ</sequence>
<organism evidence="1 2">
    <name type="scientific">Dinghuibacter silviterrae</name>
    <dbReference type="NCBI Taxonomy" id="1539049"/>
    <lineage>
        <taxon>Bacteria</taxon>
        <taxon>Pseudomonadati</taxon>
        <taxon>Bacteroidota</taxon>
        <taxon>Chitinophagia</taxon>
        <taxon>Chitinophagales</taxon>
        <taxon>Chitinophagaceae</taxon>
        <taxon>Dinghuibacter</taxon>
    </lineage>
</organism>
<proteinExistence type="predicted"/>
<evidence type="ECO:0000313" key="1">
    <source>
        <dbReference type="EMBL" id="TDW99539.1"/>
    </source>
</evidence>
<protein>
    <submittedName>
        <fullName evidence="1">Septum formation initiator</fullName>
    </submittedName>
</protein>
<dbReference type="InterPro" id="IPR007060">
    <property type="entry name" value="FtsL/DivIC"/>
</dbReference>
<dbReference type="EMBL" id="SODV01000001">
    <property type="protein sequence ID" value="TDW99539.1"/>
    <property type="molecule type" value="Genomic_DNA"/>
</dbReference>
<name>A0A4R8DNC7_9BACT</name>
<dbReference type="RefSeq" id="WP_133990319.1">
    <property type="nucleotide sequence ID" value="NZ_SODV01000001.1"/>
</dbReference>